<sequence>MHPFCFNYLSKWSLDIILSFPLVHVYNKWYIYDHTHDVCAYVCMVMFSCHGMLSNYEVRPLIRQIMSKCVIMLSEFKI</sequence>
<accession>A0A251NYC8</accession>
<protein>
    <submittedName>
        <fullName evidence="1">Uncharacterized protein</fullName>
    </submittedName>
</protein>
<organism evidence="1 2">
    <name type="scientific">Prunus persica</name>
    <name type="common">Peach</name>
    <name type="synonym">Amygdalus persica</name>
    <dbReference type="NCBI Taxonomy" id="3760"/>
    <lineage>
        <taxon>Eukaryota</taxon>
        <taxon>Viridiplantae</taxon>
        <taxon>Streptophyta</taxon>
        <taxon>Embryophyta</taxon>
        <taxon>Tracheophyta</taxon>
        <taxon>Spermatophyta</taxon>
        <taxon>Magnoliopsida</taxon>
        <taxon>eudicotyledons</taxon>
        <taxon>Gunneridae</taxon>
        <taxon>Pentapetalae</taxon>
        <taxon>rosids</taxon>
        <taxon>fabids</taxon>
        <taxon>Rosales</taxon>
        <taxon>Rosaceae</taxon>
        <taxon>Amygdaloideae</taxon>
        <taxon>Amygdaleae</taxon>
        <taxon>Prunus</taxon>
    </lineage>
</organism>
<gene>
    <name evidence="1" type="ORF">PRUPE_6G312800</name>
</gene>
<evidence type="ECO:0000313" key="2">
    <source>
        <dbReference type="Proteomes" id="UP000006882"/>
    </source>
</evidence>
<dbReference type="AlphaFoldDB" id="A0A251NYC8"/>
<proteinExistence type="predicted"/>
<dbReference type="Gramene" id="ONI04276">
    <property type="protein sequence ID" value="ONI04276"/>
    <property type="gene ID" value="PRUPE_6G312800"/>
</dbReference>
<reference evidence="1 2" key="1">
    <citation type="journal article" date="2013" name="Nat. Genet.">
        <title>The high-quality draft genome of peach (Prunus persica) identifies unique patterns of genetic diversity, domestication and genome evolution.</title>
        <authorList>
            <consortium name="International Peach Genome Initiative"/>
            <person name="Verde I."/>
            <person name="Abbott A.G."/>
            <person name="Scalabrin S."/>
            <person name="Jung S."/>
            <person name="Shu S."/>
            <person name="Marroni F."/>
            <person name="Zhebentyayeva T."/>
            <person name="Dettori M.T."/>
            <person name="Grimwood J."/>
            <person name="Cattonaro F."/>
            <person name="Zuccolo A."/>
            <person name="Rossini L."/>
            <person name="Jenkins J."/>
            <person name="Vendramin E."/>
            <person name="Meisel L.A."/>
            <person name="Decroocq V."/>
            <person name="Sosinski B."/>
            <person name="Prochnik S."/>
            <person name="Mitros T."/>
            <person name="Policriti A."/>
            <person name="Cipriani G."/>
            <person name="Dondini L."/>
            <person name="Ficklin S."/>
            <person name="Goodstein D.M."/>
            <person name="Xuan P."/>
            <person name="Del Fabbro C."/>
            <person name="Aramini V."/>
            <person name="Copetti D."/>
            <person name="Gonzalez S."/>
            <person name="Horner D.S."/>
            <person name="Falchi R."/>
            <person name="Lucas S."/>
            <person name="Mica E."/>
            <person name="Maldonado J."/>
            <person name="Lazzari B."/>
            <person name="Bielenberg D."/>
            <person name="Pirona R."/>
            <person name="Miculan M."/>
            <person name="Barakat A."/>
            <person name="Testolin R."/>
            <person name="Stella A."/>
            <person name="Tartarini S."/>
            <person name="Tonutti P."/>
            <person name="Arus P."/>
            <person name="Orellana A."/>
            <person name="Wells C."/>
            <person name="Main D."/>
            <person name="Vizzotto G."/>
            <person name="Silva H."/>
            <person name="Salamini F."/>
            <person name="Schmutz J."/>
            <person name="Morgante M."/>
            <person name="Rokhsar D.S."/>
        </authorList>
    </citation>
    <scope>NUCLEOTIDE SEQUENCE [LARGE SCALE GENOMIC DNA]</scope>
    <source>
        <strain evidence="2">cv. Nemared</strain>
    </source>
</reference>
<evidence type="ECO:0000313" key="1">
    <source>
        <dbReference type="EMBL" id="ONI04276.1"/>
    </source>
</evidence>
<dbReference type="Proteomes" id="UP000006882">
    <property type="component" value="Chromosome G6"/>
</dbReference>
<keyword evidence="2" id="KW-1185">Reference proteome</keyword>
<dbReference type="EMBL" id="CM007656">
    <property type="protein sequence ID" value="ONI04276.1"/>
    <property type="molecule type" value="Genomic_DNA"/>
</dbReference>
<name>A0A251NYC8_PRUPE</name>